<dbReference type="Proteomes" id="UP000189410">
    <property type="component" value="Unassembled WGS sequence"/>
</dbReference>
<name>A0ABX3K708_9GAMM</name>
<protein>
    <submittedName>
        <fullName evidence="1">Uncharacterized protein</fullName>
    </submittedName>
</protein>
<sequence length="80" mass="9299">MMRHRTIIQVILLSLSMSILTGCKEKAINPEDDIPLFKDFIEENIDKIADDPYISSTLRPDDEMYEVMLKLQRGIPWSES</sequence>
<comment type="caution">
    <text evidence="1">The sequence shown here is derived from an EMBL/GenBank/DDBJ whole genome shotgun (WGS) entry which is preliminary data.</text>
</comment>
<accession>A0ABX3K708</accession>
<evidence type="ECO:0000313" key="2">
    <source>
        <dbReference type="Proteomes" id="UP000189410"/>
    </source>
</evidence>
<evidence type="ECO:0000313" key="1">
    <source>
        <dbReference type="EMBL" id="OOE83162.1"/>
    </source>
</evidence>
<proteinExistence type="predicted"/>
<keyword evidence="2" id="KW-1185">Reference proteome</keyword>
<dbReference type="EMBL" id="MUFB01000023">
    <property type="protein sequence ID" value="OOE83162.1"/>
    <property type="molecule type" value="Genomic_DNA"/>
</dbReference>
<reference evidence="1 2" key="1">
    <citation type="journal article" date="2017" name="Genome Announc.">
        <title>Draft Genome Sequences of Salinivibrio proteolyticus, Salinivibrio sharmensis, Salinivibrio siamensis, Salinivibrio costicola subsp. alcaliphilus, Salinivibrio costicola subsp. vallismortis, and 29 New Isolates Belonging to the Genus Salinivibrio.</title>
        <authorList>
            <person name="Lopez-Hermoso C."/>
            <person name="de la Haba R.R."/>
            <person name="Sanchez-Porro C."/>
            <person name="Bayliss S.C."/>
            <person name="Feil E.J."/>
            <person name="Ventosa A."/>
        </authorList>
    </citation>
    <scope>NUCLEOTIDE SEQUENCE [LARGE SCALE GENOMIC DNA]</scope>
    <source>
        <strain evidence="1 2">JCM 14472</strain>
    </source>
</reference>
<gene>
    <name evidence="1" type="ORF">BZG73_12195</name>
</gene>
<organism evidence="1 2">
    <name type="scientific">Salinivibrio siamensis</name>
    <dbReference type="NCBI Taxonomy" id="414286"/>
    <lineage>
        <taxon>Bacteria</taxon>
        <taxon>Pseudomonadati</taxon>
        <taxon>Pseudomonadota</taxon>
        <taxon>Gammaproteobacteria</taxon>
        <taxon>Vibrionales</taxon>
        <taxon>Vibrionaceae</taxon>
        <taxon>Salinivibrio</taxon>
    </lineage>
</organism>
<dbReference type="PROSITE" id="PS51257">
    <property type="entry name" value="PROKAR_LIPOPROTEIN"/>
    <property type="match status" value="1"/>
</dbReference>